<dbReference type="GO" id="GO:0005739">
    <property type="term" value="C:mitochondrion"/>
    <property type="evidence" value="ECO:0007669"/>
    <property type="project" value="TreeGrafter"/>
</dbReference>
<evidence type="ECO:0000313" key="9">
    <source>
        <dbReference type="RefSeq" id="XP_007444957.2"/>
    </source>
</evidence>
<evidence type="ECO:0000256" key="1">
    <source>
        <dbReference type="ARBA" id="ARBA00022485"/>
    </source>
</evidence>
<dbReference type="KEGG" id="pbi:103053987"/>
<evidence type="ECO:0000313" key="8">
    <source>
        <dbReference type="Proteomes" id="UP000695026"/>
    </source>
</evidence>
<gene>
    <name evidence="9" type="primary">LOC103053987</name>
</gene>
<protein>
    <submittedName>
        <fullName evidence="9">CDK5 regulatory subunit-associated protein 1-like</fullName>
    </submittedName>
</protein>
<dbReference type="Gene3D" id="3.80.30.20">
    <property type="entry name" value="tm_1862 like domain"/>
    <property type="match status" value="1"/>
</dbReference>
<keyword evidence="2" id="KW-0949">S-adenosyl-L-methionine</keyword>
<dbReference type="RefSeq" id="XP_007444957.2">
    <property type="nucleotide sequence ID" value="XM_007444895.3"/>
</dbReference>
<dbReference type="AlphaFoldDB" id="A0A9F2RDN9"/>
<dbReference type="OMA" id="AEPTRTI"/>
<proteinExistence type="predicted"/>
<evidence type="ECO:0000259" key="6">
    <source>
        <dbReference type="PROSITE" id="PS50926"/>
    </source>
</evidence>
<dbReference type="InterPro" id="IPR023404">
    <property type="entry name" value="rSAM_horseshoe"/>
</dbReference>
<name>A0A9F2RDN9_PYTBI</name>
<organism evidence="8 9">
    <name type="scientific">Python bivittatus</name>
    <name type="common">Burmese python</name>
    <name type="synonym">Python molurus bivittatus</name>
    <dbReference type="NCBI Taxonomy" id="176946"/>
    <lineage>
        <taxon>Eukaryota</taxon>
        <taxon>Metazoa</taxon>
        <taxon>Chordata</taxon>
        <taxon>Craniata</taxon>
        <taxon>Vertebrata</taxon>
        <taxon>Euteleostomi</taxon>
        <taxon>Lepidosauria</taxon>
        <taxon>Squamata</taxon>
        <taxon>Bifurcata</taxon>
        <taxon>Unidentata</taxon>
        <taxon>Episquamata</taxon>
        <taxon>Toxicofera</taxon>
        <taxon>Serpentes</taxon>
        <taxon>Henophidia</taxon>
        <taxon>Pythonidae</taxon>
        <taxon>Python</taxon>
    </lineage>
</organism>
<dbReference type="SUPFAM" id="SSF102114">
    <property type="entry name" value="Radical SAM enzymes"/>
    <property type="match status" value="1"/>
</dbReference>
<evidence type="ECO:0000256" key="2">
    <source>
        <dbReference type="ARBA" id="ARBA00022691"/>
    </source>
</evidence>
<dbReference type="PANTHER" id="PTHR43020:SF2">
    <property type="entry name" value="MITOCHONDRIAL TRNA METHYLTHIOTRANSFERASE CDK5RAP1"/>
    <property type="match status" value="1"/>
</dbReference>
<feature type="domain" description="TRAM" evidence="6">
    <location>
        <begin position="103"/>
        <end position="178"/>
    </location>
</feature>
<dbReference type="PANTHER" id="PTHR43020">
    <property type="entry name" value="CDK5 REGULATORY SUBUNIT-ASSOCIATED PROTEIN 1"/>
    <property type="match status" value="1"/>
</dbReference>
<dbReference type="GO" id="GO:0005829">
    <property type="term" value="C:cytosol"/>
    <property type="evidence" value="ECO:0007669"/>
    <property type="project" value="TreeGrafter"/>
</dbReference>
<evidence type="ECO:0000256" key="4">
    <source>
        <dbReference type="ARBA" id="ARBA00023004"/>
    </source>
</evidence>
<keyword evidence="3" id="KW-0479">Metal-binding</keyword>
<evidence type="ECO:0000259" key="7">
    <source>
        <dbReference type="PROSITE" id="PS51918"/>
    </source>
</evidence>
<dbReference type="Proteomes" id="UP000695026">
    <property type="component" value="Unplaced"/>
</dbReference>
<dbReference type="InterPro" id="IPR007197">
    <property type="entry name" value="rSAM"/>
</dbReference>
<evidence type="ECO:0000256" key="3">
    <source>
        <dbReference type="ARBA" id="ARBA00022723"/>
    </source>
</evidence>
<dbReference type="GO" id="GO:0035597">
    <property type="term" value="F:tRNA-2-methylthio-N(6)-dimethylallyladenosine(37) synthase activity"/>
    <property type="evidence" value="ECO:0007669"/>
    <property type="project" value="TreeGrafter"/>
</dbReference>
<dbReference type="GeneID" id="103053987"/>
<sequence length="199" mass="21749">TQSCFVSWAAAQIEGINEIPVAGVTLISDFITGFCGETEADHLQTLSLLREVRYNLAYIFAYSERQKTRAFHRLPDDVLPEVKLRRLKELNAVFREEASRLNAAAVGHAQVVLVEGPSKRSPLELWGRNDGGIKVIFPDVEVRDGTDEASAVRVQPGDYVLVKISSASSLTLKGTPLCRTTLRGSSPTALAEAPRRGAE</sequence>
<dbReference type="InterPro" id="IPR002792">
    <property type="entry name" value="TRAM_dom"/>
</dbReference>
<evidence type="ECO:0000256" key="5">
    <source>
        <dbReference type="ARBA" id="ARBA00023014"/>
    </source>
</evidence>
<keyword evidence="5" id="KW-0411">Iron-sulfur</keyword>
<keyword evidence="4" id="KW-0408">Iron</keyword>
<dbReference type="InterPro" id="IPR058240">
    <property type="entry name" value="rSAM_sf"/>
</dbReference>
<feature type="non-terminal residue" evidence="9">
    <location>
        <position position="1"/>
    </location>
</feature>
<accession>A0A9F2RDN9</accession>
<dbReference type="GO" id="GO:0051539">
    <property type="term" value="F:4 iron, 4 sulfur cluster binding"/>
    <property type="evidence" value="ECO:0007669"/>
    <property type="project" value="UniProtKB-KW"/>
</dbReference>
<keyword evidence="8" id="KW-1185">Reference proteome</keyword>
<dbReference type="Pfam" id="PF01938">
    <property type="entry name" value="TRAM"/>
    <property type="match status" value="1"/>
</dbReference>
<dbReference type="PROSITE" id="PS50926">
    <property type="entry name" value="TRAM"/>
    <property type="match status" value="1"/>
</dbReference>
<feature type="domain" description="Radical SAM core" evidence="7">
    <location>
        <begin position="1"/>
        <end position="100"/>
    </location>
</feature>
<dbReference type="OrthoDB" id="190098at2759"/>
<dbReference type="GO" id="GO:0046872">
    <property type="term" value="F:metal ion binding"/>
    <property type="evidence" value="ECO:0007669"/>
    <property type="project" value="UniProtKB-KW"/>
</dbReference>
<keyword evidence="1" id="KW-0004">4Fe-4S</keyword>
<dbReference type="PROSITE" id="PS51918">
    <property type="entry name" value="RADICAL_SAM"/>
    <property type="match status" value="1"/>
</dbReference>
<reference evidence="9" key="1">
    <citation type="submission" date="2025-08" db="UniProtKB">
        <authorList>
            <consortium name="RefSeq"/>
        </authorList>
    </citation>
    <scope>IDENTIFICATION</scope>
    <source>
        <tissue evidence="9">Liver</tissue>
    </source>
</reference>